<accession>A0A101SUV7</accession>
<organism evidence="1 2">
    <name type="scientific">Streptomyces griseoruber</name>
    <dbReference type="NCBI Taxonomy" id="1943"/>
    <lineage>
        <taxon>Bacteria</taxon>
        <taxon>Bacillati</taxon>
        <taxon>Actinomycetota</taxon>
        <taxon>Actinomycetes</taxon>
        <taxon>Kitasatosporales</taxon>
        <taxon>Streptomycetaceae</taxon>
        <taxon>Streptomyces</taxon>
    </lineage>
</organism>
<evidence type="ECO:0000313" key="1">
    <source>
        <dbReference type="EMBL" id="KUN80481.1"/>
    </source>
</evidence>
<comment type="caution">
    <text evidence="1">The sequence shown here is derived from an EMBL/GenBank/DDBJ whole genome shotgun (WGS) entry which is preliminary data.</text>
</comment>
<dbReference type="RefSeq" id="WP_055637851.1">
    <property type="nucleotide sequence ID" value="NZ_KQ948772.1"/>
</dbReference>
<dbReference type="EMBL" id="LMWW01000042">
    <property type="protein sequence ID" value="KUN80481.1"/>
    <property type="molecule type" value="Genomic_DNA"/>
</dbReference>
<evidence type="ECO:0008006" key="3">
    <source>
        <dbReference type="Google" id="ProtNLM"/>
    </source>
</evidence>
<proteinExistence type="predicted"/>
<sequence length="247" mass="25700">MDPRIPIALDERLTADAAAWLADAVARVGEDPAAVRGVFPAVGRRCGRGPLIAGWTVADAARARLLAALPLSGAALAEEIAALHRYGDSAEQRAVLRSLALLEDTDASFADRGLPLVRAALRSNDTDLIESALGPYAARHLDAEGYRQAVLKSVFCGIPLARIAGLTERADRELARMLADFAHERVAAGRDVPADVWPVVRAHPGTLEASGLPAETGSPSPDRREAAVRALAAFSATATAPAPAGAA</sequence>
<dbReference type="AlphaFoldDB" id="A0A101SUV7"/>
<gene>
    <name evidence="1" type="ORF">AQJ64_25710</name>
</gene>
<dbReference type="Proteomes" id="UP000052982">
    <property type="component" value="Unassembled WGS sequence"/>
</dbReference>
<dbReference type="OrthoDB" id="4328496at2"/>
<protein>
    <recommendedName>
        <fullName evidence="3">Sugar phosphate isomerase</fullName>
    </recommendedName>
</protein>
<dbReference type="STRING" id="1943.AQJ64_25710"/>
<keyword evidence="2" id="KW-1185">Reference proteome</keyword>
<dbReference type="NCBIfam" id="NF035938">
    <property type="entry name" value="EboA_domain"/>
    <property type="match status" value="1"/>
</dbReference>
<reference evidence="1 2" key="1">
    <citation type="submission" date="2015-10" db="EMBL/GenBank/DDBJ databases">
        <title>Draft genome sequence of Streptomyces griseoruber DSM 40281, type strain for the species Streptomyces griseoruber.</title>
        <authorList>
            <person name="Ruckert C."/>
            <person name="Winkler A."/>
            <person name="Kalinowski J."/>
            <person name="Kampfer P."/>
            <person name="Glaeser S."/>
        </authorList>
    </citation>
    <scope>NUCLEOTIDE SEQUENCE [LARGE SCALE GENOMIC DNA]</scope>
    <source>
        <strain evidence="1 2">DSM 40281</strain>
    </source>
</reference>
<evidence type="ECO:0000313" key="2">
    <source>
        <dbReference type="Proteomes" id="UP000052982"/>
    </source>
</evidence>
<name>A0A101SUV7_9ACTN</name>
<dbReference type="InterPro" id="IPR047715">
    <property type="entry name" value="EboA_dom"/>
</dbReference>